<dbReference type="Pfam" id="PF00160">
    <property type="entry name" value="Pro_isomerase"/>
    <property type="match status" value="1"/>
</dbReference>
<feature type="signal peptide" evidence="4">
    <location>
        <begin position="1"/>
        <end position="28"/>
    </location>
</feature>
<evidence type="ECO:0000256" key="3">
    <source>
        <dbReference type="ARBA" id="ARBA00023235"/>
    </source>
</evidence>
<evidence type="ECO:0000256" key="2">
    <source>
        <dbReference type="ARBA" id="ARBA00023110"/>
    </source>
</evidence>
<reference evidence="6" key="1">
    <citation type="submission" date="2023-07" db="EMBL/GenBank/DDBJ databases">
        <authorList>
            <person name="Haufschild T."/>
            <person name="Kallscheuer N."/>
            <person name="Hammer J."/>
            <person name="Kohn T."/>
            <person name="Kabuu M."/>
            <person name="Jogler M."/>
            <person name="Wohfarth N."/>
            <person name="Heuer A."/>
            <person name="Rohde M."/>
            <person name="van Teeseling M.C.F."/>
            <person name="Jogler C."/>
        </authorList>
    </citation>
    <scope>NUCLEOTIDE SEQUENCE</scope>
    <source>
        <strain evidence="6">Strain 138</strain>
        <strain evidence="7">Strain 318</strain>
    </source>
</reference>
<accession>A0AA49JZ92</accession>
<evidence type="ECO:0000313" key="7">
    <source>
        <dbReference type="EMBL" id="WKW14599.1"/>
    </source>
</evidence>
<dbReference type="InterPro" id="IPR029000">
    <property type="entry name" value="Cyclophilin-like_dom_sf"/>
</dbReference>
<feature type="chain" id="PRO_5041236674" description="peptidylprolyl isomerase" evidence="4">
    <location>
        <begin position="29"/>
        <end position="222"/>
    </location>
</feature>
<dbReference type="InterPro" id="IPR002130">
    <property type="entry name" value="Cyclophilin-type_PPIase_dom"/>
</dbReference>
<evidence type="ECO:0000313" key="6">
    <source>
        <dbReference type="EMBL" id="WKW11689.1"/>
    </source>
</evidence>
<dbReference type="SUPFAM" id="SSF50891">
    <property type="entry name" value="Cyclophilin-like"/>
    <property type="match status" value="1"/>
</dbReference>
<dbReference type="InterPro" id="IPR044665">
    <property type="entry name" value="E_coli_cyclophilin_A-like"/>
</dbReference>
<dbReference type="PROSITE" id="PS50072">
    <property type="entry name" value="CSA_PPIASE_2"/>
    <property type="match status" value="1"/>
</dbReference>
<dbReference type="RefSeq" id="WP_367887385.1">
    <property type="nucleotide sequence ID" value="NZ_CP130612.1"/>
</dbReference>
<evidence type="ECO:0000256" key="4">
    <source>
        <dbReference type="SAM" id="SignalP"/>
    </source>
</evidence>
<dbReference type="GO" id="GO:0003755">
    <property type="term" value="F:peptidyl-prolyl cis-trans isomerase activity"/>
    <property type="evidence" value="ECO:0007669"/>
    <property type="project" value="UniProtKB-KW"/>
</dbReference>
<sequence length="222" mass="23941">MQRPPTSALRRVLVVTVAVVLAACAPQAASVAPAPDVPPFTPGVVPDSFVARLTTTKGEVDIIVRRDWAPNGAAQFYEAVATGYYDGARFFRTIRGFVSQFGLAADTAVTARWRTRTIPDDPVTQTNRRGTLVFASGGPNTRTTQMFVNLRDNPRLDGLGFPPIGEVISGLDAVDSLYTGYGDGANAPSQERITREGEAYLAANFPLLDRIVRATVIKAWFP</sequence>
<dbReference type="PROSITE" id="PS51257">
    <property type="entry name" value="PROKAR_LIPOPROTEIN"/>
    <property type="match status" value="1"/>
</dbReference>
<keyword evidence="4" id="KW-0732">Signal</keyword>
<feature type="domain" description="PPIase cyclophilin-type" evidence="5">
    <location>
        <begin position="58"/>
        <end position="199"/>
    </location>
</feature>
<keyword evidence="2" id="KW-0697">Rotamase</keyword>
<dbReference type="EC" id="5.2.1.8" evidence="1"/>
<proteinExistence type="predicted"/>
<organism evidence="6">
    <name type="scientific">Pseudogemmatithrix spongiicola</name>
    <dbReference type="NCBI Taxonomy" id="3062599"/>
    <lineage>
        <taxon>Bacteria</taxon>
        <taxon>Pseudomonadati</taxon>
        <taxon>Gemmatimonadota</taxon>
        <taxon>Gemmatimonadia</taxon>
        <taxon>Gemmatimonadales</taxon>
        <taxon>Gemmatimonadaceae</taxon>
        <taxon>Pseudogemmatithrix</taxon>
    </lineage>
</organism>
<protein>
    <recommendedName>
        <fullName evidence="1">peptidylprolyl isomerase</fullName>
        <ecNumber evidence="1">5.2.1.8</ecNumber>
    </recommendedName>
</protein>
<dbReference type="AlphaFoldDB" id="A0AA49JTK4"/>
<name>A0AA49JTK4_9BACT</name>
<dbReference type="EMBL" id="CP130612">
    <property type="protein sequence ID" value="WKW11689.1"/>
    <property type="molecule type" value="Genomic_DNA"/>
</dbReference>
<evidence type="ECO:0000313" key="8">
    <source>
        <dbReference type="Proteomes" id="UP001229955"/>
    </source>
</evidence>
<evidence type="ECO:0000259" key="5">
    <source>
        <dbReference type="PROSITE" id="PS50072"/>
    </source>
</evidence>
<gene>
    <name evidence="6" type="ORF">Strain138_000947</name>
    <name evidence="7" type="ORF">Strain318_000947</name>
</gene>
<keyword evidence="8" id="KW-1185">Reference proteome</keyword>
<keyword evidence="3 6" id="KW-0413">Isomerase</keyword>
<dbReference type="Proteomes" id="UP001229955">
    <property type="component" value="Chromosome"/>
</dbReference>
<accession>A0AA49JTK4</accession>
<dbReference type="EMBL" id="CP130613">
    <property type="protein sequence ID" value="WKW14599.1"/>
    <property type="molecule type" value="Genomic_DNA"/>
</dbReference>
<dbReference type="KEGG" id="pspc:Strain318_000947"/>
<evidence type="ECO:0000256" key="1">
    <source>
        <dbReference type="ARBA" id="ARBA00013194"/>
    </source>
</evidence>
<dbReference type="PANTHER" id="PTHR43246">
    <property type="entry name" value="PEPTIDYL-PROLYL CIS-TRANS ISOMERASE CYP38, CHLOROPLASTIC"/>
    <property type="match status" value="1"/>
</dbReference>
<dbReference type="Gene3D" id="2.40.100.10">
    <property type="entry name" value="Cyclophilin-like"/>
    <property type="match status" value="1"/>
</dbReference>